<dbReference type="PROSITE" id="PS50983">
    <property type="entry name" value="FE_B12_PBP"/>
    <property type="match status" value="1"/>
</dbReference>
<accession>A0A317MW41</accession>
<dbReference type="PANTHER" id="PTHR30535:SF34">
    <property type="entry name" value="MOLYBDATE-BINDING PROTEIN MOLA"/>
    <property type="match status" value="1"/>
</dbReference>
<sequence length="355" mass="38007">MRRALVGGRWGWLLVLLFGAQTVQGGGVELVDQAGHMLRLSRPVMRVGTPGISMASLIVALGGAAQLDSVTPEVRDNPWLRRVLPGTAALATPFSRPAGVDLEALLARRPDLVTLWLSNTALGRRLERVGLPVLYLGYSTPEEFVQAVRLLATALGPAAAVQADALLTEYAANLQRVAAALADLDPAQRPRVYYASVAPLRSEGLESMVDAWIGAAGGINVVARAGLHGDVHVHLEDVLDWDPQVIVTLDAAQRRAILDDPRWQGVSAVRTGRVLVNPRGINAWCTRAAETVLQVLWAAQLFHPQRLADVDVGAAARAFYQRFYGYRLSDAELAHVLLGLAPPEADAVAAHSGPP</sequence>
<evidence type="ECO:0000313" key="3">
    <source>
        <dbReference type="Proteomes" id="UP000246569"/>
    </source>
</evidence>
<gene>
    <name evidence="2" type="ORF">C7443_1039</name>
</gene>
<protein>
    <submittedName>
        <fullName evidence="2">Iron complex transport system substrate-binding protein</fullName>
    </submittedName>
</protein>
<dbReference type="Gene3D" id="3.40.50.1980">
    <property type="entry name" value="Nitrogenase molybdenum iron protein domain"/>
    <property type="match status" value="2"/>
</dbReference>
<dbReference type="AlphaFoldDB" id="A0A317MW41"/>
<dbReference type="InterPro" id="IPR050902">
    <property type="entry name" value="ABC_Transporter_SBP"/>
</dbReference>
<dbReference type="RefSeq" id="WP_110017602.1">
    <property type="nucleotide sequence ID" value="NZ_QGTJ01000003.1"/>
</dbReference>
<evidence type="ECO:0000313" key="2">
    <source>
        <dbReference type="EMBL" id="PWV63085.1"/>
    </source>
</evidence>
<proteinExistence type="predicted"/>
<dbReference type="InterPro" id="IPR002491">
    <property type="entry name" value="ABC_transptr_periplasmic_BD"/>
</dbReference>
<dbReference type="EMBL" id="QGTJ01000003">
    <property type="protein sequence ID" value="PWV63085.1"/>
    <property type="molecule type" value="Genomic_DNA"/>
</dbReference>
<dbReference type="OrthoDB" id="9775594at2"/>
<dbReference type="Pfam" id="PF01497">
    <property type="entry name" value="Peripla_BP_2"/>
    <property type="match status" value="1"/>
</dbReference>
<feature type="domain" description="Fe/B12 periplasmic-binding" evidence="1">
    <location>
        <begin position="46"/>
        <end position="306"/>
    </location>
</feature>
<dbReference type="SUPFAM" id="SSF53807">
    <property type="entry name" value="Helical backbone' metal receptor"/>
    <property type="match status" value="1"/>
</dbReference>
<organism evidence="2 3">
    <name type="scientific">Plasticicumulans acidivorans</name>
    <dbReference type="NCBI Taxonomy" id="886464"/>
    <lineage>
        <taxon>Bacteria</taxon>
        <taxon>Pseudomonadati</taxon>
        <taxon>Pseudomonadota</taxon>
        <taxon>Gammaproteobacteria</taxon>
        <taxon>Candidatus Competibacteraceae</taxon>
        <taxon>Plasticicumulans</taxon>
    </lineage>
</organism>
<name>A0A317MW41_9GAMM</name>
<keyword evidence="3" id="KW-1185">Reference proteome</keyword>
<dbReference type="Gene3D" id="1.20.58.2180">
    <property type="match status" value="1"/>
</dbReference>
<dbReference type="PANTHER" id="PTHR30535">
    <property type="entry name" value="VITAMIN B12-BINDING PROTEIN"/>
    <property type="match status" value="1"/>
</dbReference>
<evidence type="ECO:0000259" key="1">
    <source>
        <dbReference type="PROSITE" id="PS50983"/>
    </source>
</evidence>
<comment type="caution">
    <text evidence="2">The sequence shown here is derived from an EMBL/GenBank/DDBJ whole genome shotgun (WGS) entry which is preliminary data.</text>
</comment>
<reference evidence="2 3" key="1">
    <citation type="submission" date="2018-05" db="EMBL/GenBank/DDBJ databases">
        <title>Genomic Encyclopedia of Type Strains, Phase IV (KMG-IV): sequencing the most valuable type-strain genomes for metagenomic binning, comparative biology and taxonomic classification.</title>
        <authorList>
            <person name="Goeker M."/>
        </authorList>
    </citation>
    <scope>NUCLEOTIDE SEQUENCE [LARGE SCALE GENOMIC DNA]</scope>
    <source>
        <strain evidence="2 3">DSM 23606</strain>
    </source>
</reference>
<dbReference type="Proteomes" id="UP000246569">
    <property type="component" value="Unassembled WGS sequence"/>
</dbReference>